<gene>
    <name evidence="3" type="ORF">GPECTOR_7g1095</name>
</gene>
<name>A0A150GTZ0_GONPE</name>
<accession>A0A150GTZ0</accession>
<keyword evidence="4" id="KW-1185">Reference proteome</keyword>
<protein>
    <submittedName>
        <fullName evidence="3">Uncharacterized protein</fullName>
    </submittedName>
</protein>
<comment type="caution">
    <text evidence="3">The sequence shown here is derived from an EMBL/GenBank/DDBJ whole genome shotgun (WGS) entry which is preliminary data.</text>
</comment>
<evidence type="ECO:0000313" key="4">
    <source>
        <dbReference type="Proteomes" id="UP000075714"/>
    </source>
</evidence>
<sequence length="445" mass="47460">MVPPETPPGGHRSSYSEVELLVNEELVYLRSDSNVLTALVPTVRQLCLQPLQLAKGKPGSVPTAPLDPNSVWLVRRQQQVVMFELLGPQGRRHVLEADPGSPHGVALGGGRVLPHQVLPVQLVDARALGSVKAALGRQLAEMSSRAECEARERALAEARRDHLEAEVDDLRTRLEVAQRERQAAMREVAALDAQRTDAAMRAKAAQAKADAAESDAKHWAGAFRQLQGQLHQQLQGLMADHSLELSTLRQELQIARETNEGLQRAMKEQALSLHGELELRDARIIELEEENDRMDTVLQVIQAQLGGTTFSFPQPAAAIRQPSGSVPADAAIDLETTVGSGLDDGAARAPYAHTDEECSAPGGAAAADAEDEAEPDGAGDGAVSAMNPSASPHAEQGLGQAGPQPEEGAEELPLWRSLLKLPGGLTTTALKVRAWDAVDGTSVGM</sequence>
<dbReference type="EMBL" id="LSYV01000008">
    <property type="protein sequence ID" value="KXZ53202.1"/>
    <property type="molecule type" value="Genomic_DNA"/>
</dbReference>
<organism evidence="3 4">
    <name type="scientific">Gonium pectorale</name>
    <name type="common">Green alga</name>
    <dbReference type="NCBI Taxonomy" id="33097"/>
    <lineage>
        <taxon>Eukaryota</taxon>
        <taxon>Viridiplantae</taxon>
        <taxon>Chlorophyta</taxon>
        <taxon>core chlorophytes</taxon>
        <taxon>Chlorophyceae</taxon>
        <taxon>CS clade</taxon>
        <taxon>Chlamydomonadales</taxon>
        <taxon>Volvocaceae</taxon>
        <taxon>Gonium</taxon>
    </lineage>
</organism>
<reference evidence="4" key="1">
    <citation type="journal article" date="2016" name="Nat. Commun.">
        <title>The Gonium pectorale genome demonstrates co-option of cell cycle regulation during the evolution of multicellularity.</title>
        <authorList>
            <person name="Hanschen E.R."/>
            <person name="Marriage T.N."/>
            <person name="Ferris P.J."/>
            <person name="Hamaji T."/>
            <person name="Toyoda A."/>
            <person name="Fujiyama A."/>
            <person name="Neme R."/>
            <person name="Noguchi H."/>
            <person name="Minakuchi Y."/>
            <person name="Suzuki M."/>
            <person name="Kawai-Toyooka H."/>
            <person name="Smith D.R."/>
            <person name="Sparks H."/>
            <person name="Anderson J."/>
            <person name="Bakaric R."/>
            <person name="Luria V."/>
            <person name="Karger A."/>
            <person name="Kirschner M.W."/>
            <person name="Durand P.M."/>
            <person name="Michod R.E."/>
            <person name="Nozaki H."/>
            <person name="Olson B.J."/>
        </authorList>
    </citation>
    <scope>NUCLEOTIDE SEQUENCE [LARGE SCALE GENOMIC DNA]</scope>
    <source>
        <strain evidence="4">NIES-2863</strain>
    </source>
</reference>
<feature type="region of interest" description="Disordered" evidence="2">
    <location>
        <begin position="345"/>
        <end position="409"/>
    </location>
</feature>
<proteinExistence type="predicted"/>
<evidence type="ECO:0000313" key="3">
    <source>
        <dbReference type="EMBL" id="KXZ53202.1"/>
    </source>
</evidence>
<dbReference type="AlphaFoldDB" id="A0A150GTZ0"/>
<feature type="coiled-coil region" evidence="1">
    <location>
        <begin position="146"/>
        <end position="194"/>
    </location>
</feature>
<evidence type="ECO:0000256" key="2">
    <source>
        <dbReference type="SAM" id="MobiDB-lite"/>
    </source>
</evidence>
<evidence type="ECO:0000256" key="1">
    <source>
        <dbReference type="SAM" id="Coils"/>
    </source>
</evidence>
<dbReference type="OrthoDB" id="544410at2759"/>
<keyword evidence="1" id="KW-0175">Coiled coil</keyword>
<feature type="coiled-coil region" evidence="1">
    <location>
        <begin position="231"/>
        <end position="304"/>
    </location>
</feature>
<feature type="compositionally biased region" description="Acidic residues" evidence="2">
    <location>
        <begin position="368"/>
        <end position="377"/>
    </location>
</feature>
<dbReference type="Proteomes" id="UP000075714">
    <property type="component" value="Unassembled WGS sequence"/>
</dbReference>